<dbReference type="Gene3D" id="3.30.70.330">
    <property type="match status" value="1"/>
</dbReference>
<dbReference type="PROSITE" id="PS50102">
    <property type="entry name" value="RRM"/>
    <property type="match status" value="1"/>
</dbReference>
<dbReference type="InterPro" id="IPR012677">
    <property type="entry name" value="Nucleotide-bd_a/b_plait_sf"/>
</dbReference>
<feature type="domain" description="CCHC-type" evidence="5">
    <location>
        <begin position="106"/>
        <end position="122"/>
    </location>
</feature>
<dbReference type="InterPro" id="IPR035979">
    <property type="entry name" value="RBD_domain_sf"/>
</dbReference>
<evidence type="ECO:0000313" key="6">
    <source>
        <dbReference type="EMBL" id="KAF7434989.1"/>
    </source>
</evidence>
<evidence type="ECO:0000256" key="2">
    <source>
        <dbReference type="PROSITE-ProRule" id="PRU00047"/>
    </source>
</evidence>
<dbReference type="InterPro" id="IPR050907">
    <property type="entry name" value="SRSF"/>
</dbReference>
<dbReference type="InterPro" id="IPR001878">
    <property type="entry name" value="Znf_CCHC"/>
</dbReference>
<dbReference type="EMBL" id="JACSDY010000002">
    <property type="protein sequence ID" value="KAF7434989.1"/>
    <property type="molecule type" value="Genomic_DNA"/>
</dbReference>
<dbReference type="InterPro" id="IPR000504">
    <property type="entry name" value="RRM_dom"/>
</dbReference>
<dbReference type="Gene3D" id="4.10.60.10">
    <property type="entry name" value="Zinc finger, CCHC-type"/>
    <property type="match status" value="1"/>
</dbReference>
<protein>
    <recommendedName>
        <fullName evidence="8">Serine/arginine-rich splicing factor 7</fullName>
    </recommendedName>
</protein>
<accession>A0A834PAY5</accession>
<dbReference type="PROSITE" id="PS50158">
    <property type="entry name" value="ZF_CCHC"/>
    <property type="match status" value="1"/>
</dbReference>
<gene>
    <name evidence="6" type="ORF">H0235_003180</name>
</gene>
<keyword evidence="1 3" id="KW-0694">RNA-binding</keyword>
<reference evidence="6" key="1">
    <citation type="journal article" date="2020" name="G3 (Bethesda)">
        <title>High-Quality Assemblies for Three Invasive Social Wasps from the &lt;i&gt;Vespula&lt;/i&gt; Genus.</title>
        <authorList>
            <person name="Harrop T.W.R."/>
            <person name="Guhlin J."/>
            <person name="McLaughlin G.M."/>
            <person name="Permina E."/>
            <person name="Stockwell P."/>
            <person name="Gilligan J."/>
            <person name="Le Lec M.F."/>
            <person name="Gruber M.A.M."/>
            <person name="Quinn O."/>
            <person name="Lovegrove M."/>
            <person name="Duncan E.J."/>
            <person name="Remnant E.J."/>
            <person name="Van Eeckhoven J."/>
            <person name="Graham B."/>
            <person name="Knapp R.A."/>
            <person name="Langford K.W."/>
            <person name="Kronenberg Z."/>
            <person name="Press M.O."/>
            <person name="Eacker S.M."/>
            <person name="Wilson-Rankin E.E."/>
            <person name="Purcell J."/>
            <person name="Lester P.J."/>
            <person name="Dearden P.K."/>
        </authorList>
    </citation>
    <scope>NUCLEOTIDE SEQUENCE</scope>
    <source>
        <strain evidence="6">Volc-1</strain>
    </source>
</reference>
<evidence type="ECO:0008006" key="8">
    <source>
        <dbReference type="Google" id="ProtNLM"/>
    </source>
</evidence>
<dbReference type="SUPFAM" id="SSF54928">
    <property type="entry name" value="RNA-binding domain, RBD"/>
    <property type="match status" value="1"/>
</dbReference>
<dbReference type="FunFam" id="3.30.70.330:FF:000899">
    <property type="entry name" value="RNA-binding protein 1"/>
    <property type="match status" value="1"/>
</dbReference>
<dbReference type="GO" id="GO:0003723">
    <property type="term" value="F:RNA binding"/>
    <property type="evidence" value="ECO:0007669"/>
    <property type="project" value="UniProtKB-UniRule"/>
</dbReference>
<dbReference type="Pfam" id="PF00098">
    <property type="entry name" value="zf-CCHC"/>
    <property type="match status" value="1"/>
</dbReference>
<dbReference type="GO" id="GO:0008270">
    <property type="term" value="F:zinc ion binding"/>
    <property type="evidence" value="ECO:0007669"/>
    <property type="project" value="UniProtKB-KW"/>
</dbReference>
<dbReference type="Proteomes" id="UP000600918">
    <property type="component" value="Unassembled WGS sequence"/>
</dbReference>
<dbReference type="SUPFAM" id="SSF57756">
    <property type="entry name" value="Retrovirus zinc finger-like domains"/>
    <property type="match status" value="1"/>
</dbReference>
<evidence type="ECO:0000313" key="7">
    <source>
        <dbReference type="Proteomes" id="UP000600918"/>
    </source>
</evidence>
<comment type="caution">
    <text evidence="6">The sequence shown here is derived from an EMBL/GenBank/DDBJ whole genome shotgun (WGS) entry which is preliminary data.</text>
</comment>
<dbReference type="PANTHER" id="PTHR23147">
    <property type="entry name" value="SERINE/ARGININE RICH SPLICING FACTOR"/>
    <property type="match status" value="1"/>
</dbReference>
<dbReference type="AlphaFoldDB" id="A0A834PAY5"/>
<evidence type="ECO:0000256" key="3">
    <source>
        <dbReference type="PROSITE-ProRule" id="PRU00176"/>
    </source>
</evidence>
<proteinExistence type="predicted"/>
<name>A0A834PAY5_VESPE</name>
<keyword evidence="2" id="KW-0863">Zinc-finger</keyword>
<keyword evidence="7" id="KW-1185">Reference proteome</keyword>
<dbReference type="SMART" id="SM00360">
    <property type="entry name" value="RRM"/>
    <property type="match status" value="1"/>
</dbReference>
<feature type="domain" description="RRM" evidence="4">
    <location>
        <begin position="11"/>
        <end position="84"/>
    </location>
</feature>
<sequence length="304" mass="35066">MNKMSRYPSDCKVYVGDLGSSATKQELEDAFSYYGPLRNVWVARNPPGFAFVEFEDARDAEDAIRGLDGRTICGRRVRVEPSNGKRLRDRGSSRRGVARPFHPEDKCYECGERGHYARDCPRHRSSRRKRYARNYAYTYILKIMDFFKSIYFRCYWFLAEMRLNKHTHEKCVATVILARFALGSLCDTLRSYSVEHSPTLGLTQGLDHGHVRNLDRDHVHAHVQDLEANVRGHVHLPVVGLEARVATVRTNFVIRGGWILKIVVHDDQNLELHLDRVVDRYGEMLFIRIRDLASNASKLNGKSQ</sequence>
<evidence type="ECO:0000256" key="1">
    <source>
        <dbReference type="ARBA" id="ARBA00022884"/>
    </source>
</evidence>
<dbReference type="InterPro" id="IPR036875">
    <property type="entry name" value="Znf_CCHC_sf"/>
</dbReference>
<dbReference type="Pfam" id="PF00076">
    <property type="entry name" value="RRM_1"/>
    <property type="match status" value="1"/>
</dbReference>
<organism evidence="6 7">
    <name type="scientific">Vespula pensylvanica</name>
    <name type="common">Western yellow jacket</name>
    <name type="synonym">Wasp</name>
    <dbReference type="NCBI Taxonomy" id="30213"/>
    <lineage>
        <taxon>Eukaryota</taxon>
        <taxon>Metazoa</taxon>
        <taxon>Ecdysozoa</taxon>
        <taxon>Arthropoda</taxon>
        <taxon>Hexapoda</taxon>
        <taxon>Insecta</taxon>
        <taxon>Pterygota</taxon>
        <taxon>Neoptera</taxon>
        <taxon>Endopterygota</taxon>
        <taxon>Hymenoptera</taxon>
        <taxon>Apocrita</taxon>
        <taxon>Aculeata</taxon>
        <taxon>Vespoidea</taxon>
        <taxon>Vespidae</taxon>
        <taxon>Vespinae</taxon>
        <taxon>Vespula</taxon>
    </lineage>
</organism>
<evidence type="ECO:0000259" key="4">
    <source>
        <dbReference type="PROSITE" id="PS50102"/>
    </source>
</evidence>
<dbReference type="SMART" id="SM00343">
    <property type="entry name" value="ZnF_C2HC"/>
    <property type="match status" value="1"/>
</dbReference>
<keyword evidence="2" id="KW-0479">Metal-binding</keyword>
<keyword evidence="2" id="KW-0862">Zinc</keyword>
<evidence type="ECO:0000259" key="5">
    <source>
        <dbReference type="PROSITE" id="PS50158"/>
    </source>
</evidence>